<reference evidence="5 6" key="1">
    <citation type="journal article" date="2014" name="Nat. Commun.">
        <title>Molecular traces of alternative social organization in a termite genome.</title>
        <authorList>
            <person name="Terrapon N."/>
            <person name="Li C."/>
            <person name="Robertson H.M."/>
            <person name="Ji L."/>
            <person name="Meng X."/>
            <person name="Booth W."/>
            <person name="Chen Z."/>
            <person name="Childers C.P."/>
            <person name="Glastad K.M."/>
            <person name="Gokhale K."/>
            <person name="Gowin J."/>
            <person name="Gronenberg W."/>
            <person name="Hermansen R.A."/>
            <person name="Hu H."/>
            <person name="Hunt B.G."/>
            <person name="Huylmans A.K."/>
            <person name="Khalil S.M."/>
            <person name="Mitchell R.D."/>
            <person name="Munoz-Torres M.C."/>
            <person name="Mustard J.A."/>
            <person name="Pan H."/>
            <person name="Reese J.T."/>
            <person name="Scharf M.E."/>
            <person name="Sun F."/>
            <person name="Vogel H."/>
            <person name="Xiao J."/>
            <person name="Yang W."/>
            <person name="Yang Z."/>
            <person name="Yang Z."/>
            <person name="Zhou J."/>
            <person name="Zhu J."/>
            <person name="Brent C.S."/>
            <person name="Elsik C.G."/>
            <person name="Goodisman M.A."/>
            <person name="Liberles D.A."/>
            <person name="Roe R.M."/>
            <person name="Vargo E.L."/>
            <person name="Vilcinskas A."/>
            <person name="Wang J."/>
            <person name="Bornberg-Bauer E."/>
            <person name="Korb J."/>
            <person name="Zhang G."/>
            <person name="Liebig J."/>
        </authorList>
    </citation>
    <scope>NUCLEOTIDE SEQUENCE [LARGE SCALE GENOMIC DNA]</scope>
    <source>
        <tissue evidence="5">Whole organism</tissue>
    </source>
</reference>
<dbReference type="AlphaFoldDB" id="A0A067QWY8"/>
<dbReference type="eggNOG" id="ENOG502S5HZ">
    <property type="taxonomic scope" value="Eukaryota"/>
</dbReference>
<evidence type="ECO:0000259" key="4">
    <source>
        <dbReference type="Pfam" id="PF02221"/>
    </source>
</evidence>
<dbReference type="InterPro" id="IPR003172">
    <property type="entry name" value="ML_dom"/>
</dbReference>
<keyword evidence="3" id="KW-0964">Secreted</keyword>
<dbReference type="FunFam" id="2.60.40.770:FF:000001">
    <property type="entry name" value="NPC intracellular cholesterol transporter 2"/>
    <property type="match status" value="1"/>
</dbReference>
<evidence type="ECO:0000256" key="1">
    <source>
        <dbReference type="ARBA" id="ARBA00004613"/>
    </source>
</evidence>
<dbReference type="OMA" id="TENKPCK"/>
<evidence type="ECO:0000256" key="3">
    <source>
        <dbReference type="ARBA" id="ARBA00022525"/>
    </source>
</evidence>
<dbReference type="GO" id="GO:0005576">
    <property type="term" value="C:extracellular region"/>
    <property type="evidence" value="ECO:0007669"/>
    <property type="project" value="UniProtKB-SubCell"/>
</dbReference>
<dbReference type="EMBL" id="KK853150">
    <property type="protein sequence ID" value="KDR10612.1"/>
    <property type="molecule type" value="Genomic_DNA"/>
</dbReference>
<dbReference type="Gene3D" id="2.60.40.770">
    <property type="match status" value="1"/>
</dbReference>
<feature type="domain" description="MD-2-related lipid-recognition" evidence="4">
    <location>
        <begin position="8"/>
        <end position="99"/>
    </location>
</feature>
<dbReference type="InterPro" id="IPR014756">
    <property type="entry name" value="Ig_E-set"/>
</dbReference>
<evidence type="ECO:0000313" key="6">
    <source>
        <dbReference type="Proteomes" id="UP000027135"/>
    </source>
</evidence>
<dbReference type="Pfam" id="PF02221">
    <property type="entry name" value="E1_DerP2_DerF2"/>
    <property type="match status" value="1"/>
</dbReference>
<protein>
    <recommendedName>
        <fullName evidence="4">MD-2-related lipid-recognition domain-containing protein</fullName>
    </recommendedName>
</protein>
<evidence type="ECO:0000256" key="2">
    <source>
        <dbReference type="ARBA" id="ARBA00006370"/>
    </source>
</evidence>
<sequence length="100" mass="10842">EPALAPNCTVHEVRITPCADATENKPCKIKRGRSASISVDFTPTVSGDGLTGKIFWVNQMGDLPFVGMNSDACSFTTCPIQAGNRQTYEYQLSVSKKFPV</sequence>
<gene>
    <name evidence="5" type="ORF">L798_15140</name>
</gene>
<organism evidence="5 6">
    <name type="scientific">Zootermopsis nevadensis</name>
    <name type="common">Dampwood termite</name>
    <dbReference type="NCBI Taxonomy" id="136037"/>
    <lineage>
        <taxon>Eukaryota</taxon>
        <taxon>Metazoa</taxon>
        <taxon>Ecdysozoa</taxon>
        <taxon>Arthropoda</taxon>
        <taxon>Hexapoda</taxon>
        <taxon>Insecta</taxon>
        <taxon>Pterygota</taxon>
        <taxon>Neoptera</taxon>
        <taxon>Polyneoptera</taxon>
        <taxon>Dictyoptera</taxon>
        <taxon>Blattodea</taxon>
        <taxon>Blattoidea</taxon>
        <taxon>Termitoidae</taxon>
        <taxon>Termopsidae</taxon>
        <taxon>Zootermopsis</taxon>
    </lineage>
</organism>
<feature type="non-terminal residue" evidence="5">
    <location>
        <position position="1"/>
    </location>
</feature>
<dbReference type="InParanoid" id="A0A067QWY8"/>
<keyword evidence="6" id="KW-1185">Reference proteome</keyword>
<name>A0A067QWY8_ZOONE</name>
<comment type="subcellular location">
    <subcellularLocation>
        <location evidence="1">Secreted</location>
    </subcellularLocation>
</comment>
<dbReference type="SUPFAM" id="SSF81296">
    <property type="entry name" value="E set domains"/>
    <property type="match status" value="1"/>
</dbReference>
<dbReference type="FunCoup" id="A0A067QWY8">
    <property type="interactions" value="86"/>
</dbReference>
<dbReference type="STRING" id="136037.A0A067QWY8"/>
<evidence type="ECO:0000313" key="5">
    <source>
        <dbReference type="EMBL" id="KDR10612.1"/>
    </source>
</evidence>
<dbReference type="Proteomes" id="UP000027135">
    <property type="component" value="Unassembled WGS sequence"/>
</dbReference>
<proteinExistence type="inferred from homology"/>
<accession>A0A067QWY8</accession>
<feature type="non-terminal residue" evidence="5">
    <location>
        <position position="100"/>
    </location>
</feature>
<comment type="similarity">
    <text evidence="2">Belongs to the NPC2 family.</text>
</comment>